<feature type="transmembrane region" description="Helical" evidence="2">
    <location>
        <begin position="57"/>
        <end position="75"/>
    </location>
</feature>
<evidence type="ECO:0008006" key="5">
    <source>
        <dbReference type="Google" id="ProtNLM"/>
    </source>
</evidence>
<evidence type="ECO:0000313" key="4">
    <source>
        <dbReference type="Proteomes" id="UP000050360"/>
    </source>
</evidence>
<dbReference type="Proteomes" id="UP000050360">
    <property type="component" value="Unassembled WGS sequence"/>
</dbReference>
<keyword evidence="2" id="KW-0812">Transmembrane</keyword>
<name>A0A0P8CC92_9EURY</name>
<dbReference type="AlphaFoldDB" id="A0A0P8CC92"/>
<feature type="coiled-coil region" evidence="1">
    <location>
        <begin position="5"/>
        <end position="43"/>
    </location>
</feature>
<comment type="caution">
    <text evidence="3">The sequence shown here is derived from an EMBL/GenBank/DDBJ whole genome shotgun (WGS) entry which is preliminary data.</text>
</comment>
<keyword evidence="2" id="KW-0472">Membrane</keyword>
<accession>A0A0P8CC92</accession>
<proteinExistence type="predicted"/>
<evidence type="ECO:0000256" key="2">
    <source>
        <dbReference type="SAM" id="Phobius"/>
    </source>
</evidence>
<keyword evidence="1" id="KW-0175">Coiled coil</keyword>
<evidence type="ECO:0000256" key="1">
    <source>
        <dbReference type="SAM" id="Coils"/>
    </source>
</evidence>
<keyword evidence="2" id="KW-1133">Transmembrane helix</keyword>
<organism evidence="3 4">
    <name type="scientific">Candidatus Methanoperedens nitratireducens</name>
    <dbReference type="NCBI Taxonomy" id="1392998"/>
    <lineage>
        <taxon>Archaea</taxon>
        <taxon>Methanobacteriati</taxon>
        <taxon>Methanobacteriota</taxon>
        <taxon>Stenosarchaea group</taxon>
        <taxon>Methanomicrobia</taxon>
        <taxon>Methanosarcinales</taxon>
        <taxon>ANME-2 cluster</taxon>
        <taxon>Candidatus Methanoperedentaceae</taxon>
        <taxon>Candidatus Methanoperedens</taxon>
    </lineage>
</organism>
<gene>
    <name evidence="3" type="ORF">MPEBLZ_00860</name>
</gene>
<reference evidence="3 4" key="1">
    <citation type="submission" date="2015-09" db="EMBL/GenBank/DDBJ databases">
        <title>A metagenomics-based metabolic model of nitrate-dependent anaerobic oxidation of methane by Methanoperedens-like archaea.</title>
        <authorList>
            <person name="Arshad A."/>
            <person name="Speth D.R."/>
            <person name="De Graaf R.M."/>
            <person name="Op Den Camp H.J."/>
            <person name="Jetten M.S."/>
            <person name="Welte C.U."/>
        </authorList>
    </citation>
    <scope>NUCLEOTIDE SEQUENCE [LARGE SCALE GENOMIC DNA]</scope>
</reference>
<evidence type="ECO:0000313" key="3">
    <source>
        <dbReference type="EMBL" id="KPQ44548.1"/>
    </source>
</evidence>
<dbReference type="EMBL" id="LKCM01000076">
    <property type="protein sequence ID" value="KPQ44548.1"/>
    <property type="molecule type" value="Genomic_DNA"/>
</dbReference>
<sequence>MQEEQQEEQQEIKDLKHKIGELTAKYEDKYNELSESISKAVKEKKESAEAKVNEKPLAYVAGAFVGGILVGYLLGRGKD</sequence>
<protein>
    <recommendedName>
        <fullName evidence="5">DUF883 domain-containing protein</fullName>
    </recommendedName>
</protein>